<protein>
    <submittedName>
        <fullName evidence="1">Uncharacterized protein</fullName>
    </submittedName>
</protein>
<comment type="caution">
    <text evidence="1">The sequence shown here is derived from an EMBL/GenBank/DDBJ whole genome shotgun (WGS) entry which is preliminary data.</text>
</comment>
<dbReference type="RefSeq" id="WP_272743874.1">
    <property type="nucleotide sequence ID" value="NZ_JAQQKV010000001.1"/>
</dbReference>
<name>A0ABT5HH22_9CAUL</name>
<evidence type="ECO:0000313" key="2">
    <source>
        <dbReference type="Proteomes" id="UP001218579"/>
    </source>
</evidence>
<dbReference type="EMBL" id="JAQQKV010000001">
    <property type="protein sequence ID" value="MDC7675555.1"/>
    <property type="molecule type" value="Genomic_DNA"/>
</dbReference>
<keyword evidence="2" id="KW-1185">Reference proteome</keyword>
<gene>
    <name evidence="1" type="ORF">PQU98_05415</name>
</gene>
<evidence type="ECO:0000313" key="1">
    <source>
        <dbReference type="EMBL" id="MDC7675555.1"/>
    </source>
</evidence>
<reference evidence="1 2" key="1">
    <citation type="submission" date="2023-01" db="EMBL/GenBank/DDBJ databases">
        <title>Novel species of the genus Asticcacaulis isolated from rivers.</title>
        <authorList>
            <person name="Lu H."/>
        </authorList>
    </citation>
    <scope>NUCLEOTIDE SEQUENCE [LARGE SCALE GENOMIC DNA]</scope>
    <source>
        <strain evidence="1 2">LKC15W</strain>
    </source>
</reference>
<accession>A0ABT5HH22</accession>
<proteinExistence type="predicted"/>
<organism evidence="1 2">
    <name type="scientific">Asticcacaulis machinosus</name>
    <dbReference type="NCBI Taxonomy" id="2984211"/>
    <lineage>
        <taxon>Bacteria</taxon>
        <taxon>Pseudomonadati</taxon>
        <taxon>Pseudomonadota</taxon>
        <taxon>Alphaproteobacteria</taxon>
        <taxon>Caulobacterales</taxon>
        <taxon>Caulobacteraceae</taxon>
        <taxon>Asticcacaulis</taxon>
    </lineage>
</organism>
<sequence length="63" mass="6922">MDIHPTLDIEVQEARTGAASAPFDVQKVLDELDAQMQRVRALQGVQARVARQASMDPDDGVEM</sequence>
<dbReference type="Proteomes" id="UP001218579">
    <property type="component" value="Unassembled WGS sequence"/>
</dbReference>